<protein>
    <submittedName>
        <fullName evidence="2">RimJ/RimL family protein N-acetyltransferase</fullName>
    </submittedName>
</protein>
<dbReference type="SUPFAM" id="SSF55729">
    <property type="entry name" value="Acyl-CoA N-acyltransferases (Nat)"/>
    <property type="match status" value="1"/>
</dbReference>
<gene>
    <name evidence="2" type="ORF">FHS34_004019</name>
</gene>
<dbReference type="InterPro" id="IPR016181">
    <property type="entry name" value="Acyl_CoA_acyltransferase"/>
</dbReference>
<sequence>MINSSGIPAVVPAGRLADRDQPVLPLPGGLELRPWRLDDADADALHTAGQDPAISRWNLFTVAGRDEARARIERLHARRRAETGAIWAVAPTGGAAVGLAGLNDVDLAGGTAEVVYWVLPEGRGRGIAVAATRRLSGWALDELGLHRLVLCHSTANPASCRVAEKAGYTAEGTHRSALLHADGWHDQHVHARVAGDPA</sequence>
<evidence type="ECO:0000313" key="2">
    <source>
        <dbReference type="EMBL" id="MBB5928550.1"/>
    </source>
</evidence>
<keyword evidence="3" id="KW-1185">Reference proteome</keyword>
<dbReference type="RefSeq" id="WP_184967156.1">
    <property type="nucleotide sequence ID" value="NZ_BAAAWF010000003.1"/>
</dbReference>
<organism evidence="2 3">
    <name type="scientific">Streptomyces echinatus</name>
    <dbReference type="NCBI Taxonomy" id="67293"/>
    <lineage>
        <taxon>Bacteria</taxon>
        <taxon>Bacillati</taxon>
        <taxon>Actinomycetota</taxon>
        <taxon>Actinomycetes</taxon>
        <taxon>Kitasatosporales</taxon>
        <taxon>Streptomycetaceae</taxon>
        <taxon>Streptomyces</taxon>
    </lineage>
</organism>
<dbReference type="Gene3D" id="3.40.630.30">
    <property type="match status" value="1"/>
</dbReference>
<dbReference type="AlphaFoldDB" id="A0A7W9PVB8"/>
<comment type="caution">
    <text evidence="2">The sequence shown here is derived from an EMBL/GenBank/DDBJ whole genome shotgun (WGS) entry which is preliminary data.</text>
</comment>
<keyword evidence="2" id="KW-0808">Transferase</keyword>
<dbReference type="EMBL" id="JACHJK010000006">
    <property type="protein sequence ID" value="MBB5928550.1"/>
    <property type="molecule type" value="Genomic_DNA"/>
</dbReference>
<dbReference type="InterPro" id="IPR051908">
    <property type="entry name" value="Ribosomal_N-acetyltransferase"/>
</dbReference>
<dbReference type="Pfam" id="PF13302">
    <property type="entry name" value="Acetyltransf_3"/>
    <property type="match status" value="1"/>
</dbReference>
<dbReference type="PROSITE" id="PS51186">
    <property type="entry name" value="GNAT"/>
    <property type="match status" value="1"/>
</dbReference>
<dbReference type="CDD" id="cd04301">
    <property type="entry name" value="NAT_SF"/>
    <property type="match status" value="1"/>
</dbReference>
<reference evidence="2 3" key="1">
    <citation type="submission" date="2020-08" db="EMBL/GenBank/DDBJ databases">
        <title>Genomic Encyclopedia of Type Strains, Phase III (KMG-III): the genomes of soil and plant-associated and newly described type strains.</title>
        <authorList>
            <person name="Whitman W."/>
        </authorList>
    </citation>
    <scope>NUCLEOTIDE SEQUENCE [LARGE SCALE GENOMIC DNA]</scope>
    <source>
        <strain evidence="2 3">CECT 3313</strain>
    </source>
</reference>
<dbReference type="GO" id="GO:1990189">
    <property type="term" value="F:protein N-terminal-serine acetyltransferase activity"/>
    <property type="evidence" value="ECO:0007669"/>
    <property type="project" value="TreeGrafter"/>
</dbReference>
<evidence type="ECO:0000259" key="1">
    <source>
        <dbReference type="PROSITE" id="PS51186"/>
    </source>
</evidence>
<accession>A0A7W9PVB8</accession>
<dbReference type="PANTHER" id="PTHR43441:SF10">
    <property type="entry name" value="ACETYLTRANSFERASE"/>
    <property type="match status" value="1"/>
</dbReference>
<feature type="domain" description="N-acetyltransferase" evidence="1">
    <location>
        <begin position="30"/>
        <end position="196"/>
    </location>
</feature>
<name>A0A7W9PVB8_9ACTN</name>
<dbReference type="Proteomes" id="UP000585836">
    <property type="component" value="Unassembled WGS sequence"/>
</dbReference>
<dbReference type="PANTHER" id="PTHR43441">
    <property type="entry name" value="RIBOSOMAL-PROTEIN-SERINE ACETYLTRANSFERASE"/>
    <property type="match status" value="1"/>
</dbReference>
<dbReference type="InterPro" id="IPR000182">
    <property type="entry name" value="GNAT_dom"/>
</dbReference>
<evidence type="ECO:0000313" key="3">
    <source>
        <dbReference type="Proteomes" id="UP000585836"/>
    </source>
</evidence>
<dbReference type="GO" id="GO:0005737">
    <property type="term" value="C:cytoplasm"/>
    <property type="evidence" value="ECO:0007669"/>
    <property type="project" value="TreeGrafter"/>
</dbReference>
<dbReference type="GO" id="GO:0008999">
    <property type="term" value="F:protein-N-terminal-alanine acetyltransferase activity"/>
    <property type="evidence" value="ECO:0007669"/>
    <property type="project" value="TreeGrafter"/>
</dbReference>
<proteinExistence type="predicted"/>